<evidence type="ECO:0000256" key="7">
    <source>
        <dbReference type="RuleBase" id="RU000461"/>
    </source>
</evidence>
<dbReference type="EMBL" id="BSFQ01000025">
    <property type="protein sequence ID" value="GLL13788.1"/>
    <property type="molecule type" value="Genomic_DNA"/>
</dbReference>
<dbReference type="InterPro" id="IPR036396">
    <property type="entry name" value="Cyt_P450_sf"/>
</dbReference>
<dbReference type="Proteomes" id="UP001143463">
    <property type="component" value="Unassembled WGS sequence"/>
</dbReference>
<keyword evidence="3 7" id="KW-0479">Metal-binding</keyword>
<protein>
    <submittedName>
        <fullName evidence="8">Cytochrome P450 143</fullName>
    </submittedName>
</protein>
<reference evidence="8" key="2">
    <citation type="submission" date="2023-01" db="EMBL/GenBank/DDBJ databases">
        <authorList>
            <person name="Sun Q."/>
            <person name="Evtushenko L."/>
        </authorList>
    </citation>
    <scope>NUCLEOTIDE SEQUENCE</scope>
    <source>
        <strain evidence="8">VKM Ac-1069</strain>
    </source>
</reference>
<comment type="caution">
    <text evidence="8">The sequence shown here is derived from an EMBL/GenBank/DDBJ whole genome shotgun (WGS) entry which is preliminary data.</text>
</comment>
<dbReference type="PROSITE" id="PS00086">
    <property type="entry name" value="CYTOCHROME_P450"/>
    <property type="match status" value="1"/>
</dbReference>
<dbReference type="InterPro" id="IPR002397">
    <property type="entry name" value="Cyt_P450_B"/>
</dbReference>
<dbReference type="GO" id="GO:0005506">
    <property type="term" value="F:iron ion binding"/>
    <property type="evidence" value="ECO:0007669"/>
    <property type="project" value="InterPro"/>
</dbReference>
<dbReference type="GO" id="GO:0016705">
    <property type="term" value="F:oxidoreductase activity, acting on paired donors, with incorporation or reduction of molecular oxygen"/>
    <property type="evidence" value="ECO:0007669"/>
    <property type="project" value="InterPro"/>
</dbReference>
<evidence type="ECO:0000313" key="8">
    <source>
        <dbReference type="EMBL" id="GLL13788.1"/>
    </source>
</evidence>
<dbReference type="GO" id="GO:0004497">
    <property type="term" value="F:monooxygenase activity"/>
    <property type="evidence" value="ECO:0007669"/>
    <property type="project" value="UniProtKB-KW"/>
</dbReference>
<comment type="similarity">
    <text evidence="1 7">Belongs to the cytochrome P450 family.</text>
</comment>
<reference evidence="8" key="1">
    <citation type="journal article" date="2014" name="Int. J. Syst. Evol. Microbiol.">
        <title>Complete genome sequence of Corynebacterium casei LMG S-19264T (=DSM 44701T), isolated from a smear-ripened cheese.</title>
        <authorList>
            <consortium name="US DOE Joint Genome Institute (JGI-PGF)"/>
            <person name="Walter F."/>
            <person name="Albersmeier A."/>
            <person name="Kalinowski J."/>
            <person name="Ruckert C."/>
        </authorList>
    </citation>
    <scope>NUCLEOTIDE SEQUENCE</scope>
    <source>
        <strain evidence="8">VKM Ac-1069</strain>
    </source>
</reference>
<keyword evidence="5 7" id="KW-0408">Iron</keyword>
<name>A0A9W6L646_9PSEU</name>
<dbReference type="GO" id="GO:0020037">
    <property type="term" value="F:heme binding"/>
    <property type="evidence" value="ECO:0007669"/>
    <property type="project" value="InterPro"/>
</dbReference>
<keyword evidence="2 7" id="KW-0349">Heme</keyword>
<dbReference type="InterPro" id="IPR017972">
    <property type="entry name" value="Cyt_P450_CS"/>
</dbReference>
<dbReference type="Pfam" id="PF00067">
    <property type="entry name" value="p450"/>
    <property type="match status" value="1"/>
</dbReference>
<dbReference type="CDD" id="cd11035">
    <property type="entry name" value="P450cam-like"/>
    <property type="match status" value="1"/>
</dbReference>
<keyword evidence="4 7" id="KW-0560">Oxidoreductase</keyword>
<dbReference type="FunFam" id="1.10.630.10:FF:000018">
    <property type="entry name" value="Cytochrome P450 monooxygenase"/>
    <property type="match status" value="1"/>
</dbReference>
<evidence type="ECO:0000256" key="1">
    <source>
        <dbReference type="ARBA" id="ARBA00010617"/>
    </source>
</evidence>
<gene>
    <name evidence="8" type="primary">cyp143</name>
    <name evidence="8" type="ORF">GCM10017577_49320</name>
</gene>
<dbReference type="Gene3D" id="1.10.630.10">
    <property type="entry name" value="Cytochrome P450"/>
    <property type="match status" value="1"/>
</dbReference>
<evidence type="ECO:0000256" key="2">
    <source>
        <dbReference type="ARBA" id="ARBA00022617"/>
    </source>
</evidence>
<dbReference type="AlphaFoldDB" id="A0A9W6L646"/>
<evidence type="ECO:0000256" key="4">
    <source>
        <dbReference type="ARBA" id="ARBA00023002"/>
    </source>
</evidence>
<accession>A0A9W6L646</accession>
<dbReference type="PANTHER" id="PTHR46696">
    <property type="entry name" value="P450, PUTATIVE (EUROFUNG)-RELATED"/>
    <property type="match status" value="1"/>
</dbReference>
<evidence type="ECO:0000256" key="3">
    <source>
        <dbReference type="ARBA" id="ARBA00022723"/>
    </source>
</evidence>
<sequence length="402" mass="44724">MPTRLEDVPAELITDFDITDPALADPHDALAVLQEKTPVAWSPLHGGHWIVTRYDDVHAVVRDWETFSNTQNQVPVVAPVPAIPLQIDPPEHKLYRQILNPLFNPGRMRALEEAIRHTTTSLIDGFAGRGRCDVVQELAHPLTMATFVSLMGWPLDDGERFTEWTEAILVGKPGAPAEEDAAFRQKANEEVFAYFTGVIADRRGGDGQDPTSQIVDAEFEGRPLTDDELLRMFWLLMLGGLHTVRGVLGLGLIHLVRNPQERQRLLDDPSLLGGTVEELLRVEAPVAAGRVVTRETTLQGVTLQPGDMVLVMLSAANRDPREFPAPDELRIDRTPNRHLAFSGGPHRCVGSHLARIELSVALAEILRRIPDFELDPEHTPELHHSQVRGINSLRIRFTPETS</sequence>
<dbReference type="PANTHER" id="PTHR46696:SF6">
    <property type="entry name" value="P450, PUTATIVE (EUROFUNG)-RELATED"/>
    <property type="match status" value="1"/>
</dbReference>
<evidence type="ECO:0000256" key="5">
    <source>
        <dbReference type="ARBA" id="ARBA00023004"/>
    </source>
</evidence>
<proteinExistence type="inferred from homology"/>
<dbReference type="SUPFAM" id="SSF48264">
    <property type="entry name" value="Cytochrome P450"/>
    <property type="match status" value="1"/>
</dbReference>
<organism evidence="8 9">
    <name type="scientific">Pseudonocardia halophobica</name>
    <dbReference type="NCBI Taxonomy" id="29401"/>
    <lineage>
        <taxon>Bacteria</taxon>
        <taxon>Bacillati</taxon>
        <taxon>Actinomycetota</taxon>
        <taxon>Actinomycetes</taxon>
        <taxon>Pseudonocardiales</taxon>
        <taxon>Pseudonocardiaceae</taxon>
        <taxon>Pseudonocardia</taxon>
    </lineage>
</organism>
<dbReference type="PRINTS" id="PR00359">
    <property type="entry name" value="BP450"/>
</dbReference>
<evidence type="ECO:0000313" key="9">
    <source>
        <dbReference type="Proteomes" id="UP001143463"/>
    </source>
</evidence>
<keyword evidence="6 7" id="KW-0503">Monooxygenase</keyword>
<dbReference type="RefSeq" id="WP_037049834.1">
    <property type="nucleotide sequence ID" value="NZ_BAAAUZ010000051.1"/>
</dbReference>
<dbReference type="InterPro" id="IPR001128">
    <property type="entry name" value="Cyt_P450"/>
</dbReference>
<evidence type="ECO:0000256" key="6">
    <source>
        <dbReference type="ARBA" id="ARBA00023033"/>
    </source>
</evidence>
<keyword evidence="9" id="KW-1185">Reference proteome</keyword>